<proteinExistence type="predicted"/>
<sequence length="92" mass="9883">MPKRAALVLISGGTIEAHLMFGKVFESVRARLRARAEEEVLANLSDAALADIGLTRAALPGRRSRLEPAPLDAKAGEPLFMTFALPMALQRA</sequence>
<dbReference type="InterPro" id="IPR009506">
    <property type="entry name" value="YjiS-like"/>
</dbReference>
<name>A0A160PHR3_9HYPH</name>
<evidence type="ECO:0000313" key="2">
    <source>
        <dbReference type="EMBL" id="BAU92414.1"/>
    </source>
</evidence>
<dbReference type="Proteomes" id="UP000218288">
    <property type="component" value="Chromosome"/>
</dbReference>
<evidence type="ECO:0000313" key="3">
    <source>
        <dbReference type="Proteomes" id="UP000218288"/>
    </source>
</evidence>
<feature type="domain" description="YjiS-like" evidence="1">
    <location>
        <begin position="26"/>
        <end position="57"/>
    </location>
</feature>
<dbReference type="EMBL" id="AP014809">
    <property type="protein sequence ID" value="BAU92414.1"/>
    <property type="molecule type" value="Genomic_DNA"/>
</dbReference>
<evidence type="ECO:0000259" key="1">
    <source>
        <dbReference type="Pfam" id="PF06568"/>
    </source>
</evidence>
<gene>
    <name evidence="2" type="ORF">MPPM_3809</name>
</gene>
<dbReference type="AlphaFoldDB" id="A0A160PHR3"/>
<organism evidence="2 3">
    <name type="scientific">Methylorubrum populi</name>
    <dbReference type="NCBI Taxonomy" id="223967"/>
    <lineage>
        <taxon>Bacteria</taxon>
        <taxon>Pseudomonadati</taxon>
        <taxon>Pseudomonadota</taxon>
        <taxon>Alphaproteobacteria</taxon>
        <taxon>Hyphomicrobiales</taxon>
        <taxon>Methylobacteriaceae</taxon>
        <taxon>Methylorubrum</taxon>
    </lineage>
</organism>
<dbReference type="Pfam" id="PF06568">
    <property type="entry name" value="YjiS-like"/>
    <property type="match status" value="1"/>
</dbReference>
<accession>A0A160PHR3</accession>
<reference evidence="2 3" key="1">
    <citation type="journal article" date="2016" name="Genome Announc.">
        <title>Complete Genome Sequence of Methylobacterium populi P-1M, Isolated from Pink-Pigmented Household Biofilm.</title>
        <authorList>
            <person name="Morohoshi T."/>
            <person name="Ikeda T."/>
        </authorList>
    </citation>
    <scope>NUCLEOTIDE SEQUENCE [LARGE SCALE GENOMIC DNA]</scope>
    <source>
        <strain evidence="2 3">P-1M</strain>
    </source>
</reference>
<protein>
    <recommendedName>
        <fullName evidence="1">YjiS-like domain-containing protein</fullName>
    </recommendedName>
</protein>